<dbReference type="Proteomes" id="UP000563094">
    <property type="component" value="Unassembled WGS sequence"/>
</dbReference>
<protein>
    <submittedName>
        <fullName evidence="1">Uncharacterized protein</fullName>
    </submittedName>
</protein>
<reference evidence="1 2" key="1">
    <citation type="submission" date="2020-08" db="EMBL/GenBank/DDBJ databases">
        <title>Genomic Encyclopedia of Type Strains, Phase IV (KMG-IV): sequencing the most valuable type-strain genomes for metagenomic binning, comparative biology and taxonomic classification.</title>
        <authorList>
            <person name="Goeker M."/>
        </authorList>
    </citation>
    <scope>NUCLEOTIDE SEQUENCE [LARGE SCALE GENOMIC DNA]</scope>
    <source>
        <strain evidence="1 2">DSM 29854</strain>
    </source>
</reference>
<organism evidence="1 2">
    <name type="scientific">Rufibacter quisquiliarum</name>
    <dbReference type="NCBI Taxonomy" id="1549639"/>
    <lineage>
        <taxon>Bacteria</taxon>
        <taxon>Pseudomonadati</taxon>
        <taxon>Bacteroidota</taxon>
        <taxon>Cytophagia</taxon>
        <taxon>Cytophagales</taxon>
        <taxon>Hymenobacteraceae</taxon>
        <taxon>Rufibacter</taxon>
    </lineage>
</organism>
<comment type="caution">
    <text evidence="1">The sequence shown here is derived from an EMBL/GenBank/DDBJ whole genome shotgun (WGS) entry which is preliminary data.</text>
</comment>
<name>A0A839GAV7_9BACT</name>
<dbReference type="RefSeq" id="WP_182511798.1">
    <property type="nucleotide sequence ID" value="NZ_JACJIQ010000002.1"/>
</dbReference>
<evidence type="ECO:0000313" key="1">
    <source>
        <dbReference type="EMBL" id="MBA9076062.1"/>
    </source>
</evidence>
<evidence type="ECO:0000313" key="2">
    <source>
        <dbReference type="Proteomes" id="UP000563094"/>
    </source>
</evidence>
<dbReference type="EMBL" id="JACJIQ010000002">
    <property type="protein sequence ID" value="MBA9076062.1"/>
    <property type="molecule type" value="Genomic_DNA"/>
</dbReference>
<dbReference type="AlphaFoldDB" id="A0A839GAV7"/>
<accession>A0A839GAV7</accession>
<proteinExistence type="predicted"/>
<sequence>MDAYTRTRKEEEELPVIKEARKKLPLPSGHAEEYYRVLIPENELMPFSQARLLPSPSDHREVCVFRKSIPTTPDAEVYWEFYAIQKL</sequence>
<gene>
    <name evidence="1" type="ORF">FHS90_000764</name>
</gene>
<keyword evidence="2" id="KW-1185">Reference proteome</keyword>